<gene>
    <name evidence="1" type="ORF">CBM2594_U10147</name>
</gene>
<comment type="caution">
    <text evidence="1">The sequence shown here is derived from an EMBL/GenBank/DDBJ whole genome shotgun (WGS) entry which is preliminary data.</text>
</comment>
<evidence type="ECO:0000313" key="2">
    <source>
        <dbReference type="Proteomes" id="UP000257139"/>
    </source>
</evidence>
<name>A0A7Z7JFJ4_9BURK</name>
<sequence length="20" mass="2219">MVYLYIPVVNQPIAVEILSG</sequence>
<dbReference type="EMBL" id="OGUU01000045">
    <property type="protein sequence ID" value="SPC25646.1"/>
    <property type="molecule type" value="Genomic_DNA"/>
</dbReference>
<evidence type="ECO:0000313" key="1">
    <source>
        <dbReference type="EMBL" id="SPC25646.1"/>
    </source>
</evidence>
<protein>
    <submittedName>
        <fullName evidence="1">Uncharacterized protein</fullName>
    </submittedName>
</protein>
<proteinExistence type="predicted"/>
<dbReference type="Proteomes" id="UP000257139">
    <property type="component" value="Unassembled WGS sequence"/>
</dbReference>
<organism evidence="1 2">
    <name type="scientific">Cupriavidus taiwanensis</name>
    <dbReference type="NCBI Taxonomy" id="164546"/>
    <lineage>
        <taxon>Bacteria</taxon>
        <taxon>Pseudomonadati</taxon>
        <taxon>Pseudomonadota</taxon>
        <taxon>Betaproteobacteria</taxon>
        <taxon>Burkholderiales</taxon>
        <taxon>Burkholderiaceae</taxon>
        <taxon>Cupriavidus</taxon>
    </lineage>
</organism>
<dbReference type="AlphaFoldDB" id="A0A7Z7JFJ4"/>
<accession>A0A7Z7JFJ4</accession>
<reference evidence="1 2" key="1">
    <citation type="submission" date="2018-01" db="EMBL/GenBank/DDBJ databases">
        <authorList>
            <person name="Clerissi C."/>
        </authorList>
    </citation>
    <scope>NUCLEOTIDE SEQUENCE [LARGE SCALE GENOMIC DNA]</scope>
    <source>
        <strain evidence="1">Cupriavidus taiwanensis STM 6021</strain>
    </source>
</reference>